<evidence type="ECO:0000256" key="1">
    <source>
        <dbReference type="ARBA" id="ARBA00022475"/>
    </source>
</evidence>
<gene>
    <name evidence="13" type="ORF">JMJ58_22005</name>
</gene>
<feature type="transmembrane region" description="Helical" evidence="11">
    <location>
        <begin position="56"/>
        <end position="75"/>
    </location>
</feature>
<evidence type="ECO:0000256" key="9">
    <source>
        <dbReference type="ARBA" id="ARBA00023136"/>
    </source>
</evidence>
<dbReference type="AlphaFoldDB" id="A0A8T8E7P6"/>
<reference evidence="13 14" key="1">
    <citation type="submission" date="2021-01" db="EMBL/GenBank/DDBJ databases">
        <title>Genome Sequence and Methylation Pattern of Haloterrigena salifodinae BOL5-1, An Extremely Halophilic Archaeon from a Bolivian Salt Mine.</title>
        <authorList>
            <person name="DasSarma P."/>
            <person name="Anton B.P."/>
            <person name="DasSarma S.L."/>
            <person name="von Ehrenheim H.A.L."/>
            <person name="Martinez F.L."/>
            <person name="Guzman D."/>
            <person name="Roberts R.J."/>
            <person name="DasSarma S."/>
        </authorList>
    </citation>
    <scope>NUCLEOTIDE SEQUENCE [LARGE SCALE GENOMIC DNA]</scope>
    <source>
        <strain evidence="13 14">BOL5-1</strain>
        <plasmid evidence="13 14">pHTS171</plasmid>
    </source>
</reference>
<keyword evidence="13" id="KW-0614">Plasmid</keyword>
<evidence type="ECO:0000256" key="5">
    <source>
        <dbReference type="ARBA" id="ARBA00022801"/>
    </source>
</evidence>
<evidence type="ECO:0000259" key="12">
    <source>
        <dbReference type="Pfam" id="PF01435"/>
    </source>
</evidence>
<evidence type="ECO:0000256" key="3">
    <source>
        <dbReference type="ARBA" id="ARBA00022692"/>
    </source>
</evidence>
<accession>A0A8T8E7P6</accession>
<dbReference type="KEGG" id="hsal:JMJ58_22005"/>
<protein>
    <submittedName>
        <fullName evidence="13">M48 family metalloprotease</fullName>
    </submittedName>
</protein>
<feature type="domain" description="Peptidase M48" evidence="12">
    <location>
        <begin position="98"/>
        <end position="327"/>
    </location>
</feature>
<keyword evidence="6 10" id="KW-0862">Zinc</keyword>
<dbReference type="PANTHER" id="PTHR43221">
    <property type="entry name" value="PROTEASE HTPX"/>
    <property type="match status" value="1"/>
</dbReference>
<comment type="similarity">
    <text evidence="10">Belongs to the peptidase M48 family.</text>
</comment>
<evidence type="ECO:0000256" key="11">
    <source>
        <dbReference type="SAM" id="Phobius"/>
    </source>
</evidence>
<sequence>MNDERIRLYGWMTITLVVLGVTALLSALVSGFLVTVIGVVVYGFTFQPSELPRVSALLPIACIAAVGVLAVLVWSERSAPDHAVRSIGASPAAETDHSELIGTVRRVAQQVGVPMPEVYVAPASEPFSLTTGFRLRTARLVVSEGALSLLERAELEAVVAHEIAHVANRDAAVMTAVSLPISAAGRVFRLFSGSNTGVEHGQPSRAGPMDLLVVVGLTQALPVWIVAICCWAALARSREFAADSGAVAITGDLAALATALEKIDTTLSEKPSTDLRNAELSALAIVEAPRERADIGGVPLPVPMRRFRRLVATHPSTERRLERLRRTAASGAPRYDVANED</sequence>
<dbReference type="Proteomes" id="UP000637819">
    <property type="component" value="Plasmid pHTS171"/>
</dbReference>
<dbReference type="GeneID" id="62877859"/>
<dbReference type="EMBL" id="CP069190">
    <property type="protein sequence ID" value="QRV17510.1"/>
    <property type="molecule type" value="Genomic_DNA"/>
</dbReference>
<feature type="transmembrane region" description="Helical" evidence="11">
    <location>
        <begin position="211"/>
        <end position="234"/>
    </location>
</feature>
<dbReference type="InterPro" id="IPR050083">
    <property type="entry name" value="HtpX_protease"/>
</dbReference>
<evidence type="ECO:0000256" key="7">
    <source>
        <dbReference type="ARBA" id="ARBA00022989"/>
    </source>
</evidence>
<keyword evidence="14" id="KW-1185">Reference proteome</keyword>
<dbReference type="Gene3D" id="3.30.2010.10">
    <property type="entry name" value="Metalloproteases ('zincins'), catalytic domain"/>
    <property type="match status" value="1"/>
</dbReference>
<keyword evidence="5 10" id="KW-0378">Hydrolase</keyword>
<dbReference type="GO" id="GO:0046872">
    <property type="term" value="F:metal ion binding"/>
    <property type="evidence" value="ECO:0007669"/>
    <property type="project" value="UniProtKB-KW"/>
</dbReference>
<keyword evidence="4" id="KW-0479">Metal-binding</keyword>
<evidence type="ECO:0000256" key="2">
    <source>
        <dbReference type="ARBA" id="ARBA00022670"/>
    </source>
</evidence>
<keyword evidence="3 11" id="KW-0812">Transmembrane</keyword>
<dbReference type="GO" id="GO:0006508">
    <property type="term" value="P:proteolysis"/>
    <property type="evidence" value="ECO:0007669"/>
    <property type="project" value="UniProtKB-KW"/>
</dbReference>
<keyword evidence="1" id="KW-1003">Cell membrane</keyword>
<evidence type="ECO:0000256" key="6">
    <source>
        <dbReference type="ARBA" id="ARBA00022833"/>
    </source>
</evidence>
<keyword evidence="7 11" id="KW-1133">Transmembrane helix</keyword>
<evidence type="ECO:0000313" key="13">
    <source>
        <dbReference type="EMBL" id="QRV17510.1"/>
    </source>
</evidence>
<evidence type="ECO:0000256" key="10">
    <source>
        <dbReference type="RuleBase" id="RU003983"/>
    </source>
</evidence>
<keyword evidence="8 10" id="KW-0482">Metalloprotease</keyword>
<geneLocation type="plasmid" evidence="13 14">
    <name>pHTS171</name>
</geneLocation>
<comment type="cofactor">
    <cofactor evidence="10">
        <name>Zn(2+)</name>
        <dbReference type="ChEBI" id="CHEBI:29105"/>
    </cofactor>
    <text evidence="10">Binds 1 zinc ion per subunit.</text>
</comment>
<name>A0A8T8E7P6_9EURY</name>
<dbReference type="Pfam" id="PF01435">
    <property type="entry name" value="Peptidase_M48"/>
    <property type="match status" value="1"/>
</dbReference>
<proteinExistence type="inferred from homology"/>
<evidence type="ECO:0000256" key="4">
    <source>
        <dbReference type="ARBA" id="ARBA00022723"/>
    </source>
</evidence>
<evidence type="ECO:0000256" key="8">
    <source>
        <dbReference type="ARBA" id="ARBA00023049"/>
    </source>
</evidence>
<dbReference type="GO" id="GO:0004222">
    <property type="term" value="F:metalloendopeptidase activity"/>
    <property type="evidence" value="ECO:0007669"/>
    <property type="project" value="InterPro"/>
</dbReference>
<evidence type="ECO:0000313" key="14">
    <source>
        <dbReference type="Proteomes" id="UP000637819"/>
    </source>
</evidence>
<feature type="transmembrane region" description="Helical" evidence="11">
    <location>
        <begin position="12"/>
        <end position="44"/>
    </location>
</feature>
<dbReference type="PANTHER" id="PTHR43221:SF2">
    <property type="entry name" value="PROTEASE HTPX HOMOLOG"/>
    <property type="match status" value="1"/>
</dbReference>
<dbReference type="OrthoDB" id="28389at2157"/>
<dbReference type="InterPro" id="IPR001915">
    <property type="entry name" value="Peptidase_M48"/>
</dbReference>
<dbReference type="RefSeq" id="WP_204749537.1">
    <property type="nucleotide sequence ID" value="NZ_CP069190.1"/>
</dbReference>
<keyword evidence="9 11" id="KW-0472">Membrane</keyword>
<keyword evidence="2 10" id="KW-0645">Protease</keyword>
<organism evidence="13 14">
    <name type="scientific">Haloterrigena salifodinae</name>
    <dbReference type="NCBI Taxonomy" id="2675099"/>
    <lineage>
        <taxon>Archaea</taxon>
        <taxon>Methanobacteriati</taxon>
        <taxon>Methanobacteriota</taxon>
        <taxon>Stenosarchaea group</taxon>
        <taxon>Halobacteria</taxon>
        <taxon>Halobacteriales</taxon>
        <taxon>Natrialbaceae</taxon>
        <taxon>Haloterrigena</taxon>
    </lineage>
</organism>